<evidence type="ECO:0000313" key="2">
    <source>
        <dbReference type="Proteomes" id="UP000288805"/>
    </source>
</evidence>
<accession>A0A438HCJ1</accession>
<proteinExistence type="predicted"/>
<dbReference type="EMBL" id="QGNW01000243">
    <property type="protein sequence ID" value="RVW82185.1"/>
    <property type="molecule type" value="Genomic_DNA"/>
</dbReference>
<organism evidence="1 2">
    <name type="scientific">Vitis vinifera</name>
    <name type="common">Grape</name>
    <dbReference type="NCBI Taxonomy" id="29760"/>
    <lineage>
        <taxon>Eukaryota</taxon>
        <taxon>Viridiplantae</taxon>
        <taxon>Streptophyta</taxon>
        <taxon>Embryophyta</taxon>
        <taxon>Tracheophyta</taxon>
        <taxon>Spermatophyta</taxon>
        <taxon>Magnoliopsida</taxon>
        <taxon>eudicotyledons</taxon>
        <taxon>Gunneridae</taxon>
        <taxon>Pentapetalae</taxon>
        <taxon>rosids</taxon>
        <taxon>Vitales</taxon>
        <taxon>Vitaceae</taxon>
        <taxon>Viteae</taxon>
        <taxon>Vitis</taxon>
    </lineage>
</organism>
<name>A0A438HCJ1_VITVI</name>
<protein>
    <submittedName>
        <fullName evidence="1">Uncharacterized protein</fullName>
    </submittedName>
</protein>
<dbReference type="Proteomes" id="UP000288805">
    <property type="component" value="Unassembled WGS sequence"/>
</dbReference>
<dbReference type="PANTHER" id="PTHR35287:SF1">
    <property type="entry name" value="SI:ZFOS-911D5.4"/>
    <property type="match status" value="1"/>
</dbReference>
<evidence type="ECO:0000313" key="1">
    <source>
        <dbReference type="EMBL" id="RVW82185.1"/>
    </source>
</evidence>
<dbReference type="AlphaFoldDB" id="A0A438HCJ1"/>
<gene>
    <name evidence="1" type="ORF">CK203_050748</name>
</gene>
<reference evidence="1 2" key="1">
    <citation type="journal article" date="2018" name="PLoS Genet.">
        <title>Population sequencing reveals clonal diversity and ancestral inbreeding in the grapevine cultivar Chardonnay.</title>
        <authorList>
            <person name="Roach M.J."/>
            <person name="Johnson D.L."/>
            <person name="Bohlmann J."/>
            <person name="van Vuuren H.J."/>
            <person name="Jones S.J."/>
            <person name="Pretorius I.S."/>
            <person name="Schmidt S.A."/>
            <person name="Borneman A.R."/>
        </authorList>
    </citation>
    <scope>NUCLEOTIDE SEQUENCE [LARGE SCALE GENOMIC DNA]</scope>
    <source>
        <strain evidence="2">cv. Chardonnay</strain>
        <tissue evidence="1">Leaf</tissue>
    </source>
</reference>
<dbReference type="PANTHER" id="PTHR35287">
    <property type="entry name" value="SI:ZFOS-911D5.4"/>
    <property type="match status" value="1"/>
</dbReference>
<comment type="caution">
    <text evidence="1">The sequence shown here is derived from an EMBL/GenBank/DDBJ whole genome shotgun (WGS) entry which is preliminary data.</text>
</comment>
<sequence length="200" mass="23050">MQESIHQRLNFVLSTAPMWDRLELKGNKYVLGEFLEFKGKQDDTQALRNIQRLKVSRLIIQYFSMLGFVPSKVQLLYSPRDYRSDGVLASEWKELIIRSSTEVLFQPQNSSKLLIDGTLYAFQEQTKADANVMLNGFGVIVNTLGQEMKSYLSQVDGPHDRQADYVGNGLKWPVHTESSHDSIEDRLLVQQTQHQYEIHT</sequence>